<feature type="transmembrane region" description="Helical" evidence="1">
    <location>
        <begin position="210"/>
        <end position="231"/>
    </location>
</feature>
<evidence type="ECO:0000256" key="1">
    <source>
        <dbReference type="SAM" id="Phobius"/>
    </source>
</evidence>
<accession>A0A921G304</accession>
<dbReference type="Proteomes" id="UP000698173">
    <property type="component" value="Unassembled WGS sequence"/>
</dbReference>
<evidence type="ECO:0000313" key="2">
    <source>
        <dbReference type="EMBL" id="HJF33832.1"/>
    </source>
</evidence>
<comment type="caution">
    <text evidence="2">The sequence shown here is derived from an EMBL/GenBank/DDBJ whole genome shotgun (WGS) entry which is preliminary data.</text>
</comment>
<dbReference type="EMBL" id="DYWT01000282">
    <property type="protein sequence ID" value="HJF33832.1"/>
    <property type="molecule type" value="Genomic_DNA"/>
</dbReference>
<keyword evidence="1" id="KW-0812">Transmembrane</keyword>
<sequence>MMGRVIASEFLKIRRKMILFLVFLGPIGVIGLEAVNFGIRYDWLTGVYEDDLWRGLIGEVSMLSIITILIGLTILTSMIASIEHQTNAWKQLLALPISKTQVFTGKVLVAILLLFVSCLLLASGTIVLGLLLKFGTDIPYLFLFKMCFFPCLASLPFITVQTWLAITMKNQAVPLMIGIIGAIVSMYSINFPDWVPWKWPLLLNEWDKPIYSVLAGLAIGILLYFISLIDFNRRDVK</sequence>
<feature type="transmembrane region" description="Helical" evidence="1">
    <location>
        <begin position="103"/>
        <end position="132"/>
    </location>
</feature>
<feature type="transmembrane region" description="Helical" evidence="1">
    <location>
        <begin position="138"/>
        <end position="160"/>
    </location>
</feature>
<reference evidence="2" key="1">
    <citation type="journal article" date="2021" name="PeerJ">
        <title>Extensive microbial diversity within the chicken gut microbiome revealed by metagenomics and culture.</title>
        <authorList>
            <person name="Gilroy R."/>
            <person name="Ravi A."/>
            <person name="Getino M."/>
            <person name="Pursley I."/>
            <person name="Horton D.L."/>
            <person name="Alikhan N.F."/>
            <person name="Baker D."/>
            <person name="Gharbi K."/>
            <person name="Hall N."/>
            <person name="Watson M."/>
            <person name="Adriaenssens E.M."/>
            <person name="Foster-Nyarko E."/>
            <person name="Jarju S."/>
            <person name="Secka A."/>
            <person name="Antonio M."/>
            <person name="Oren A."/>
            <person name="Chaudhuri R.R."/>
            <person name="La Ragione R."/>
            <person name="Hildebrand F."/>
            <person name="Pallen M.J."/>
        </authorList>
    </citation>
    <scope>NUCLEOTIDE SEQUENCE</scope>
    <source>
        <strain evidence="2">CHK171-7178</strain>
    </source>
</reference>
<keyword evidence="1" id="KW-0472">Membrane</keyword>
<keyword evidence="1" id="KW-1133">Transmembrane helix</keyword>
<evidence type="ECO:0000313" key="3">
    <source>
        <dbReference type="Proteomes" id="UP000698173"/>
    </source>
</evidence>
<feature type="transmembrane region" description="Helical" evidence="1">
    <location>
        <begin position="172"/>
        <end position="190"/>
    </location>
</feature>
<dbReference type="Pfam" id="PF12730">
    <property type="entry name" value="ABC2_membrane_4"/>
    <property type="match status" value="1"/>
</dbReference>
<dbReference type="CDD" id="cd21809">
    <property type="entry name" value="ABC-2_lan_permease-like"/>
    <property type="match status" value="1"/>
</dbReference>
<feature type="transmembrane region" description="Helical" evidence="1">
    <location>
        <begin position="20"/>
        <end position="41"/>
    </location>
</feature>
<gene>
    <name evidence="2" type="ORF">K8V56_18860</name>
</gene>
<dbReference type="AlphaFoldDB" id="A0A921G304"/>
<protein>
    <submittedName>
        <fullName evidence="2">ABC transporter permease</fullName>
    </submittedName>
</protein>
<feature type="transmembrane region" description="Helical" evidence="1">
    <location>
        <begin position="61"/>
        <end position="82"/>
    </location>
</feature>
<name>A0A921G304_SPOPS</name>
<proteinExistence type="predicted"/>
<reference evidence="2" key="2">
    <citation type="submission" date="2021-09" db="EMBL/GenBank/DDBJ databases">
        <authorList>
            <person name="Gilroy R."/>
        </authorList>
    </citation>
    <scope>NUCLEOTIDE SEQUENCE</scope>
    <source>
        <strain evidence="2">CHK171-7178</strain>
    </source>
</reference>
<organism evidence="2 3">
    <name type="scientific">Sporosarcina psychrophila</name>
    <name type="common">Bacillus psychrophilus</name>
    <dbReference type="NCBI Taxonomy" id="1476"/>
    <lineage>
        <taxon>Bacteria</taxon>
        <taxon>Bacillati</taxon>
        <taxon>Bacillota</taxon>
        <taxon>Bacilli</taxon>
        <taxon>Bacillales</taxon>
        <taxon>Caryophanaceae</taxon>
        <taxon>Sporosarcina</taxon>
    </lineage>
</organism>